<dbReference type="PANTHER" id="PTHR36842">
    <property type="entry name" value="PROTEIN TOLB HOMOLOG"/>
    <property type="match status" value="1"/>
</dbReference>
<sequence>MSLHVRGPLVALVAAVGLLVATTVLLVIGQRSAADAAVSPGTTVRASVRNDGSQATGGGSQNALSADGRFVAFQGVRLDPRDAESDFTDVYVRDLVGGTTTLISTGPEGAPGRGNSSEPSISADGRYIAYTTEAGNISDSAGDGRSAIVVCDRGPSLNAQCATTTVSVLPPDVRVHGEGGEQAHSPRLSADAGRIAWLEGWGCYSSAVQQDTLVATTLHKAANGALSAPAATDSVNETMPLPDSRTEDFCDPALSADGSQLLASVRYQSDLTDGEFYAIVSNDLRSKKVTRLDVGTDGNPLDSRARYFEPTTSRDGGRVAFTSLNAAGDEASAVVHLVDRATGPGAVTKTSVASKDLAGAEHDGRYPALSADGHYLAFATDSPQITESTGTVGPFNCFHPEPIGLLKKSAVLASSSAPGPTFQACQVVVVNLVTSQHPELASAGLKSAPGDGDSVLPVLAGDGSSVAFDSDADDLVTGDTNKARDSFVRTFQPGMLADPVDFGSVTIGQTAEQTVTVHHTAFGPLSFDQVTVNGAPFSVGGQTCTTGALNGVDTCLVTVRFSPTDTVARTGTLTLRAKGSGRLFTVALKGVGTPVVQRLPSFAASPDPLDFGQQLPLAKNVQKTVTVVNGGASALVVTGVSVVSGTQNGDFSVVTNGCTSVQPGQSCQVVVRFSPTGRLAAATTPDQRTAALKFDDNAVGSPHLVALSGSVAIPSIKLSPEVGAPGAVITVTGTGFAPSSGISVRYAGGFPESATSKTDGNGGFTTSLLVFPLSELGPRTVQASVDGANPGVTGNADLLVTPGSLTAPDYDYRH</sequence>
<dbReference type="SUPFAM" id="SSF82171">
    <property type="entry name" value="DPP6 N-terminal domain-like"/>
    <property type="match status" value="1"/>
</dbReference>
<gene>
    <name evidence="10" type="ORF">BCF44_102345</name>
</gene>
<evidence type="ECO:0000256" key="1">
    <source>
        <dbReference type="ARBA" id="ARBA00004138"/>
    </source>
</evidence>
<evidence type="ECO:0000259" key="9">
    <source>
        <dbReference type="Pfam" id="PF22544"/>
    </source>
</evidence>
<dbReference type="Gene3D" id="2.60.40.230">
    <property type="entry name" value="Neocarzinostatin-like"/>
    <property type="match status" value="1"/>
</dbReference>
<dbReference type="EMBL" id="QUNO01000002">
    <property type="protein sequence ID" value="REH54113.1"/>
    <property type="molecule type" value="Genomic_DNA"/>
</dbReference>
<dbReference type="InterPro" id="IPR031549">
    <property type="entry name" value="ASH"/>
</dbReference>
<comment type="caution">
    <text evidence="10">The sequence shown here is derived from an EMBL/GenBank/DDBJ whole genome shotgun (WGS) entry which is preliminary data.</text>
</comment>
<dbReference type="Pfam" id="PF07676">
    <property type="entry name" value="PD40"/>
    <property type="match status" value="1"/>
</dbReference>
<dbReference type="AlphaFoldDB" id="A0A3E0I5V0"/>
<feature type="region of interest" description="Disordered" evidence="7">
    <location>
        <begin position="39"/>
        <end position="62"/>
    </location>
</feature>
<evidence type="ECO:0000256" key="4">
    <source>
        <dbReference type="ARBA" id="ARBA00022490"/>
    </source>
</evidence>
<dbReference type="Pfam" id="PF15780">
    <property type="entry name" value="ASH"/>
    <property type="match status" value="1"/>
</dbReference>
<keyword evidence="4" id="KW-0963">Cytoplasm</keyword>
<reference evidence="10 11" key="1">
    <citation type="submission" date="2018-08" db="EMBL/GenBank/DDBJ databases">
        <title>Genomic Encyclopedia of Archaeal and Bacterial Type Strains, Phase II (KMG-II): from individual species to whole genera.</title>
        <authorList>
            <person name="Goeker M."/>
        </authorList>
    </citation>
    <scope>NUCLEOTIDE SEQUENCE [LARGE SCALE GENOMIC DNA]</scope>
    <source>
        <strain evidence="10 11">DSM 45791</strain>
    </source>
</reference>
<evidence type="ECO:0000313" key="11">
    <source>
        <dbReference type="Proteomes" id="UP000256269"/>
    </source>
</evidence>
<accession>A0A3E0I5V0</accession>
<keyword evidence="11" id="KW-1185">Reference proteome</keyword>
<organism evidence="10 11">
    <name type="scientific">Kutzneria buriramensis</name>
    <dbReference type="NCBI Taxonomy" id="1045776"/>
    <lineage>
        <taxon>Bacteria</taxon>
        <taxon>Bacillati</taxon>
        <taxon>Actinomycetota</taxon>
        <taxon>Actinomycetes</taxon>
        <taxon>Pseudonocardiales</taxon>
        <taxon>Pseudonocardiaceae</taxon>
        <taxon>Kutzneria</taxon>
    </lineage>
</organism>
<comment type="similarity">
    <text evidence="3">Belongs to the TolB family.</text>
</comment>
<dbReference type="InterPro" id="IPR013783">
    <property type="entry name" value="Ig-like_fold"/>
</dbReference>
<dbReference type="InterPro" id="IPR053879">
    <property type="entry name" value="HYDIN_VesB_CFA65-like_Ig"/>
</dbReference>
<dbReference type="Gene3D" id="2.120.10.30">
    <property type="entry name" value="TolB, C-terminal domain"/>
    <property type="match status" value="2"/>
</dbReference>
<proteinExistence type="inferred from homology"/>
<evidence type="ECO:0000256" key="7">
    <source>
        <dbReference type="SAM" id="MobiDB-lite"/>
    </source>
</evidence>
<feature type="domain" description="Abnormal spindle-like microcephaly-associated protein ASH" evidence="8">
    <location>
        <begin position="499"/>
        <end position="581"/>
    </location>
</feature>
<dbReference type="GO" id="GO:0005975">
    <property type="term" value="P:carbohydrate metabolic process"/>
    <property type="evidence" value="ECO:0007669"/>
    <property type="project" value="UniProtKB-ARBA"/>
</dbReference>
<name>A0A3E0I5V0_9PSEU</name>
<evidence type="ECO:0000259" key="8">
    <source>
        <dbReference type="Pfam" id="PF15780"/>
    </source>
</evidence>
<keyword evidence="5" id="KW-0969">Cilium</keyword>
<feature type="region of interest" description="Disordered" evidence="7">
    <location>
        <begin position="102"/>
        <end position="121"/>
    </location>
</feature>
<evidence type="ECO:0000313" key="10">
    <source>
        <dbReference type="EMBL" id="REH54113.1"/>
    </source>
</evidence>
<protein>
    <submittedName>
        <fullName evidence="10">WD40 repeat protein</fullName>
    </submittedName>
</protein>
<evidence type="ECO:0000256" key="2">
    <source>
        <dbReference type="ARBA" id="ARBA00004496"/>
    </source>
</evidence>
<feature type="domain" description="HYDIN/VesB/CFA65-like Ig-like" evidence="9">
    <location>
        <begin position="605"/>
        <end position="677"/>
    </location>
</feature>
<evidence type="ECO:0000256" key="5">
    <source>
        <dbReference type="ARBA" id="ARBA00023069"/>
    </source>
</evidence>
<dbReference type="OrthoDB" id="5240813at2"/>
<evidence type="ECO:0000256" key="6">
    <source>
        <dbReference type="ARBA" id="ARBA00023273"/>
    </source>
</evidence>
<comment type="subcellular location">
    <subcellularLocation>
        <location evidence="1">Cell projection</location>
        <location evidence="1">Cilium</location>
    </subcellularLocation>
    <subcellularLocation>
        <location evidence="2">Cytoplasm</location>
    </subcellularLocation>
</comment>
<keyword evidence="6" id="KW-0966">Cell projection</keyword>
<dbReference type="InterPro" id="IPR011042">
    <property type="entry name" value="6-blade_b-propeller_TolB-like"/>
</dbReference>
<dbReference type="GO" id="GO:0005737">
    <property type="term" value="C:cytoplasm"/>
    <property type="evidence" value="ECO:0007669"/>
    <property type="project" value="UniProtKB-SubCell"/>
</dbReference>
<dbReference type="InterPro" id="IPR011659">
    <property type="entry name" value="WD40"/>
</dbReference>
<dbReference type="PANTHER" id="PTHR36842:SF2">
    <property type="entry name" value="SLR0505 PROTEIN"/>
    <property type="match status" value="1"/>
</dbReference>
<evidence type="ECO:0000256" key="3">
    <source>
        <dbReference type="ARBA" id="ARBA00009820"/>
    </source>
</evidence>
<feature type="compositionally biased region" description="Polar residues" evidence="7">
    <location>
        <begin position="40"/>
        <end position="54"/>
    </location>
</feature>
<dbReference type="Proteomes" id="UP000256269">
    <property type="component" value="Unassembled WGS sequence"/>
</dbReference>
<dbReference type="NCBIfam" id="NF012200">
    <property type="entry name" value="choice_anch_D"/>
    <property type="match status" value="2"/>
</dbReference>
<dbReference type="Gene3D" id="2.60.40.10">
    <property type="entry name" value="Immunoglobulins"/>
    <property type="match status" value="2"/>
</dbReference>
<dbReference type="Pfam" id="PF22544">
    <property type="entry name" value="HYDIN_VesB_CFA65-like_Ig"/>
    <property type="match status" value="1"/>
</dbReference>
<dbReference type="RefSeq" id="WP_147328405.1">
    <property type="nucleotide sequence ID" value="NZ_CP144375.1"/>
</dbReference>